<comment type="caution">
    <text evidence="1">The sequence shown here is derived from an EMBL/GenBank/DDBJ whole genome shotgun (WGS) entry which is preliminary data.</text>
</comment>
<evidence type="ECO:0000313" key="2">
    <source>
        <dbReference type="Proteomes" id="UP000784294"/>
    </source>
</evidence>
<evidence type="ECO:0000313" key="1">
    <source>
        <dbReference type="EMBL" id="VEL23563.1"/>
    </source>
</evidence>
<dbReference type="EMBL" id="CAAALY010062591">
    <property type="protein sequence ID" value="VEL23563.1"/>
    <property type="molecule type" value="Genomic_DNA"/>
</dbReference>
<organism evidence="1 2">
    <name type="scientific">Protopolystoma xenopodis</name>
    <dbReference type="NCBI Taxonomy" id="117903"/>
    <lineage>
        <taxon>Eukaryota</taxon>
        <taxon>Metazoa</taxon>
        <taxon>Spiralia</taxon>
        <taxon>Lophotrochozoa</taxon>
        <taxon>Platyhelminthes</taxon>
        <taxon>Monogenea</taxon>
        <taxon>Polyopisthocotylea</taxon>
        <taxon>Polystomatidea</taxon>
        <taxon>Polystomatidae</taxon>
        <taxon>Protopolystoma</taxon>
    </lineage>
</organism>
<keyword evidence="2" id="KW-1185">Reference proteome</keyword>
<dbReference type="OrthoDB" id="2012278at2759"/>
<reference evidence="1" key="1">
    <citation type="submission" date="2018-11" db="EMBL/GenBank/DDBJ databases">
        <authorList>
            <consortium name="Pathogen Informatics"/>
        </authorList>
    </citation>
    <scope>NUCLEOTIDE SEQUENCE</scope>
</reference>
<name>A0A3S5BXT9_9PLAT</name>
<sequence length="67" mass="7850">MNVVRANYDTLTLRVFFETEIMHIYQEQPDQTFFDNLLVAVVRQSRKNVVEAALDMQTSFHELSVIS</sequence>
<gene>
    <name evidence="1" type="ORF">PXEA_LOCUS17003</name>
</gene>
<accession>A0A3S5BXT9</accession>
<proteinExistence type="predicted"/>
<dbReference type="Proteomes" id="UP000784294">
    <property type="component" value="Unassembled WGS sequence"/>
</dbReference>
<dbReference type="AlphaFoldDB" id="A0A3S5BXT9"/>
<protein>
    <submittedName>
        <fullName evidence="1">Uncharacterized protein</fullName>
    </submittedName>
</protein>